<dbReference type="Proteomes" id="UP000501690">
    <property type="component" value="Linkage Group LG3"/>
</dbReference>
<evidence type="ECO:0000313" key="2">
    <source>
        <dbReference type="Proteomes" id="UP000501690"/>
    </source>
</evidence>
<keyword evidence="2" id="KW-1185">Reference proteome</keyword>
<evidence type="ECO:0000313" key="1">
    <source>
        <dbReference type="EMBL" id="QCD87071.1"/>
    </source>
</evidence>
<dbReference type="EMBL" id="CP039347">
    <property type="protein sequence ID" value="QCD87071.1"/>
    <property type="molecule type" value="Genomic_DNA"/>
</dbReference>
<organism evidence="1 2">
    <name type="scientific">Vigna unguiculata</name>
    <name type="common">Cowpea</name>
    <dbReference type="NCBI Taxonomy" id="3917"/>
    <lineage>
        <taxon>Eukaryota</taxon>
        <taxon>Viridiplantae</taxon>
        <taxon>Streptophyta</taxon>
        <taxon>Embryophyta</taxon>
        <taxon>Tracheophyta</taxon>
        <taxon>Spermatophyta</taxon>
        <taxon>Magnoliopsida</taxon>
        <taxon>eudicotyledons</taxon>
        <taxon>Gunneridae</taxon>
        <taxon>Pentapetalae</taxon>
        <taxon>rosids</taxon>
        <taxon>fabids</taxon>
        <taxon>Fabales</taxon>
        <taxon>Fabaceae</taxon>
        <taxon>Papilionoideae</taxon>
        <taxon>50 kb inversion clade</taxon>
        <taxon>NPAAA clade</taxon>
        <taxon>indigoferoid/millettioid clade</taxon>
        <taxon>Phaseoleae</taxon>
        <taxon>Vigna</taxon>
    </lineage>
</organism>
<name>A0A4D6LEN3_VIGUN</name>
<sequence length="172" mass="19264">MCVKHQVVSGAELDCVKDSTQLWMEVLRRCFAGGLITSVACIGSKEAKEKPCEIDEASWRRMKVRKLEDERRSGAAMVFGEALNFRLAMCVKHQVVSGAELDCVKDSTQLWMEVLRRCFAGGLITSVACIGSKEAKEKPCEIDEASWRRMKVRKLEDERRSGAAMVFGEALK</sequence>
<protein>
    <submittedName>
        <fullName evidence="1">Uncharacterized protein</fullName>
    </submittedName>
</protein>
<reference evidence="1 2" key="1">
    <citation type="submission" date="2019-04" db="EMBL/GenBank/DDBJ databases">
        <title>An improved genome assembly and genetic linkage map for asparagus bean, Vigna unguiculata ssp. sesquipedialis.</title>
        <authorList>
            <person name="Xia Q."/>
            <person name="Zhang R."/>
            <person name="Dong Y."/>
        </authorList>
    </citation>
    <scope>NUCLEOTIDE SEQUENCE [LARGE SCALE GENOMIC DNA]</scope>
    <source>
        <tissue evidence="1">Leaf</tissue>
    </source>
</reference>
<dbReference type="AlphaFoldDB" id="A0A4D6LEN3"/>
<gene>
    <name evidence="1" type="ORF">DEO72_LG3g1602</name>
</gene>
<accession>A0A4D6LEN3</accession>
<proteinExistence type="predicted"/>